<feature type="compositionally biased region" description="Polar residues" evidence="1">
    <location>
        <begin position="35"/>
        <end position="48"/>
    </location>
</feature>
<dbReference type="InterPro" id="IPR010328">
    <property type="entry name" value="DUF928"/>
</dbReference>
<name>A0A2W4W769_9CYAN</name>
<reference evidence="2 3" key="2">
    <citation type="submission" date="2018-06" db="EMBL/GenBank/DDBJ databases">
        <title>Metagenomic assembly of (sub)arctic Cyanobacteria and their associated microbiome from non-axenic cultures.</title>
        <authorList>
            <person name="Baurain D."/>
        </authorList>
    </citation>
    <scope>NUCLEOTIDE SEQUENCE [LARGE SCALE GENOMIC DNA]</scope>
    <source>
        <strain evidence="2">ULC066bin1</strain>
    </source>
</reference>
<evidence type="ECO:0008006" key="4">
    <source>
        <dbReference type="Google" id="ProtNLM"/>
    </source>
</evidence>
<organism evidence="2 3">
    <name type="scientific">Pseudanabaena frigida</name>
    <dbReference type="NCBI Taxonomy" id="945775"/>
    <lineage>
        <taxon>Bacteria</taxon>
        <taxon>Bacillati</taxon>
        <taxon>Cyanobacteriota</taxon>
        <taxon>Cyanophyceae</taxon>
        <taxon>Pseudanabaenales</taxon>
        <taxon>Pseudanabaenaceae</taxon>
        <taxon>Pseudanabaena</taxon>
    </lineage>
</organism>
<comment type="caution">
    <text evidence="2">The sequence shown here is derived from an EMBL/GenBank/DDBJ whole genome shotgun (WGS) entry which is preliminary data.</text>
</comment>
<dbReference type="Proteomes" id="UP000249467">
    <property type="component" value="Unassembled WGS sequence"/>
</dbReference>
<evidence type="ECO:0000256" key="1">
    <source>
        <dbReference type="SAM" id="MobiDB-lite"/>
    </source>
</evidence>
<proteinExistence type="predicted"/>
<evidence type="ECO:0000313" key="2">
    <source>
        <dbReference type="EMBL" id="PZO40596.1"/>
    </source>
</evidence>
<reference evidence="2 3" key="1">
    <citation type="submission" date="2018-04" db="EMBL/GenBank/DDBJ databases">
        <authorList>
            <person name="Go L.Y."/>
            <person name="Mitchell J.A."/>
        </authorList>
    </citation>
    <scope>NUCLEOTIDE SEQUENCE [LARGE SCALE GENOMIC DNA]</scope>
    <source>
        <strain evidence="2">ULC066bin1</strain>
    </source>
</reference>
<dbReference type="Pfam" id="PF06051">
    <property type="entry name" value="DUF928"/>
    <property type="match status" value="1"/>
</dbReference>
<gene>
    <name evidence="2" type="ORF">DCF19_11950</name>
</gene>
<evidence type="ECO:0000313" key="3">
    <source>
        <dbReference type="Proteomes" id="UP000249467"/>
    </source>
</evidence>
<dbReference type="EMBL" id="QBML01000014">
    <property type="protein sequence ID" value="PZO40596.1"/>
    <property type="molecule type" value="Genomic_DNA"/>
</dbReference>
<dbReference type="AlphaFoldDB" id="A0A2W4W769"/>
<feature type="region of interest" description="Disordered" evidence="1">
    <location>
        <begin position="35"/>
        <end position="58"/>
    </location>
</feature>
<accession>A0A2W4W769</accession>
<sequence>MFYKYSYRYFAPLAIATLLEVITSSIFLADTRAQTFEPPTSNPAPTTTIGGGRRGSDGQCLKDRDLQPRNIKIKQALGQQLIPLLPPNKFGLTISANPTFFAYIPKTSAIAVEFTLENQQGKGITRKRVQLTNTPSIVNIQFDTEPLEVGKDYKWLISVICETGDPEDAFSEGIIRRIKPEPNLLKKLEKASEIEKVFIYAKFGIWHEAISKLANLRLSQPDSSDLKISWLTLLKSSSLETLANTPLKN</sequence>
<protein>
    <recommendedName>
        <fullName evidence="4">DUF928 domain-containing protein</fullName>
    </recommendedName>
</protein>